<evidence type="ECO:0008006" key="8">
    <source>
        <dbReference type="Google" id="ProtNLM"/>
    </source>
</evidence>
<proteinExistence type="predicted"/>
<dbReference type="PANTHER" id="PTHR24166">
    <property type="entry name" value="ROLLING PEBBLES, ISOFORM B"/>
    <property type="match status" value="1"/>
</dbReference>
<feature type="signal peptide" evidence="5">
    <location>
        <begin position="1"/>
        <end position="19"/>
    </location>
</feature>
<dbReference type="InterPro" id="IPR036770">
    <property type="entry name" value="Ankyrin_rpt-contain_sf"/>
</dbReference>
<dbReference type="InterPro" id="IPR002110">
    <property type="entry name" value="Ankyrin_rpt"/>
</dbReference>
<dbReference type="SUPFAM" id="SSF48403">
    <property type="entry name" value="Ankyrin repeat"/>
    <property type="match status" value="1"/>
</dbReference>
<dbReference type="PROSITE" id="PS50297">
    <property type="entry name" value="ANK_REP_REGION"/>
    <property type="match status" value="1"/>
</dbReference>
<dbReference type="Proteomes" id="UP001178507">
    <property type="component" value="Unassembled WGS sequence"/>
</dbReference>
<accession>A0AA36HU20</accession>
<keyword evidence="5" id="KW-0732">Signal</keyword>
<dbReference type="PROSITE" id="PS50088">
    <property type="entry name" value="ANK_REPEAT"/>
    <property type="match status" value="2"/>
</dbReference>
<evidence type="ECO:0000256" key="5">
    <source>
        <dbReference type="SAM" id="SignalP"/>
    </source>
</evidence>
<evidence type="ECO:0000256" key="2">
    <source>
        <dbReference type="ARBA" id="ARBA00023043"/>
    </source>
</evidence>
<gene>
    <name evidence="6" type="ORF">EVOR1521_LOCUS4638</name>
</gene>
<dbReference type="EMBL" id="CAUJNA010000315">
    <property type="protein sequence ID" value="CAJ1375341.1"/>
    <property type="molecule type" value="Genomic_DNA"/>
</dbReference>
<keyword evidence="1" id="KW-0677">Repeat</keyword>
<feature type="region of interest" description="Disordered" evidence="4">
    <location>
        <begin position="142"/>
        <end position="172"/>
    </location>
</feature>
<feature type="repeat" description="ANK" evidence="3">
    <location>
        <begin position="45"/>
        <end position="77"/>
    </location>
</feature>
<comment type="caution">
    <text evidence="6">The sequence shown here is derived from an EMBL/GenBank/DDBJ whole genome shotgun (WGS) entry which is preliminary data.</text>
</comment>
<name>A0AA36HU20_9DINO</name>
<dbReference type="Pfam" id="PF00023">
    <property type="entry name" value="Ank"/>
    <property type="match status" value="1"/>
</dbReference>
<dbReference type="Gene3D" id="1.25.40.20">
    <property type="entry name" value="Ankyrin repeat-containing domain"/>
    <property type="match status" value="1"/>
</dbReference>
<organism evidence="6 7">
    <name type="scientific">Effrenium voratum</name>
    <dbReference type="NCBI Taxonomy" id="2562239"/>
    <lineage>
        <taxon>Eukaryota</taxon>
        <taxon>Sar</taxon>
        <taxon>Alveolata</taxon>
        <taxon>Dinophyceae</taxon>
        <taxon>Suessiales</taxon>
        <taxon>Symbiodiniaceae</taxon>
        <taxon>Effrenium</taxon>
    </lineage>
</organism>
<dbReference type="InterPro" id="IPR050889">
    <property type="entry name" value="Dendritic_Spine_Reg/Scaffold"/>
</dbReference>
<feature type="repeat" description="ANK" evidence="3">
    <location>
        <begin position="78"/>
        <end position="110"/>
    </location>
</feature>
<feature type="chain" id="PRO_5041430965" description="Ankyrin repeat domain-containing protein" evidence="5">
    <location>
        <begin position="20"/>
        <end position="172"/>
    </location>
</feature>
<dbReference type="SMART" id="SM00248">
    <property type="entry name" value="ANK"/>
    <property type="match status" value="3"/>
</dbReference>
<keyword evidence="2 3" id="KW-0040">ANK repeat</keyword>
<dbReference type="AlphaFoldDB" id="A0AA36HU20"/>
<evidence type="ECO:0000256" key="1">
    <source>
        <dbReference type="ARBA" id="ARBA00022737"/>
    </source>
</evidence>
<evidence type="ECO:0000256" key="4">
    <source>
        <dbReference type="SAM" id="MobiDB-lite"/>
    </source>
</evidence>
<keyword evidence="7" id="KW-1185">Reference proteome</keyword>
<sequence length="172" mass="18473">MALLLHVVLWCVAWGDIHAAVREDNPASIQAALDAGEGLDAVGPGGQTPLMHGVLTGNPRSVKFLLEQKADTSIPEKDGYTPMHGAGFQGRAEIAKLLIAHGLDPSDRHKDGFTPIHRACWGREQRHADTVRVFLKAGVPFDQAADNGPRSQSLRAWSEATEKPGSQLLSSL</sequence>
<evidence type="ECO:0000313" key="7">
    <source>
        <dbReference type="Proteomes" id="UP001178507"/>
    </source>
</evidence>
<reference evidence="6" key="1">
    <citation type="submission" date="2023-08" db="EMBL/GenBank/DDBJ databases">
        <authorList>
            <person name="Chen Y."/>
            <person name="Shah S."/>
            <person name="Dougan E. K."/>
            <person name="Thang M."/>
            <person name="Chan C."/>
        </authorList>
    </citation>
    <scope>NUCLEOTIDE SEQUENCE</scope>
</reference>
<dbReference type="Pfam" id="PF12796">
    <property type="entry name" value="Ank_2"/>
    <property type="match status" value="1"/>
</dbReference>
<dbReference type="PANTHER" id="PTHR24166:SF48">
    <property type="entry name" value="PROTEIN VAPYRIN"/>
    <property type="match status" value="1"/>
</dbReference>
<evidence type="ECO:0000313" key="6">
    <source>
        <dbReference type="EMBL" id="CAJ1375341.1"/>
    </source>
</evidence>
<protein>
    <recommendedName>
        <fullName evidence="8">Ankyrin repeat domain-containing protein</fullName>
    </recommendedName>
</protein>
<evidence type="ECO:0000256" key="3">
    <source>
        <dbReference type="PROSITE-ProRule" id="PRU00023"/>
    </source>
</evidence>